<evidence type="ECO:0000256" key="6">
    <source>
        <dbReference type="ARBA" id="ARBA00023110"/>
    </source>
</evidence>
<dbReference type="PANTHER" id="PTHR47245">
    <property type="entry name" value="PEPTIDYLPROLYL ISOMERASE"/>
    <property type="match status" value="1"/>
</dbReference>
<dbReference type="InterPro" id="IPR027304">
    <property type="entry name" value="Trigger_fact/SurA_dom_sf"/>
</dbReference>
<dbReference type="GO" id="GO:0006457">
    <property type="term" value="P:protein folding"/>
    <property type="evidence" value="ECO:0007669"/>
    <property type="project" value="UniProtKB-UniRule"/>
</dbReference>
<protein>
    <recommendedName>
        <fullName evidence="11">Foldase protein PrsA</fullName>
        <ecNumber evidence="11">5.2.1.8</ecNumber>
    </recommendedName>
</protein>
<keyword evidence="5 11" id="KW-0732">Signal</keyword>
<proteinExistence type="inferred from homology"/>
<feature type="signal peptide" evidence="13">
    <location>
        <begin position="1"/>
        <end position="21"/>
    </location>
</feature>
<evidence type="ECO:0000256" key="4">
    <source>
        <dbReference type="ARBA" id="ARBA00022475"/>
    </source>
</evidence>
<dbReference type="SUPFAM" id="SSF109998">
    <property type="entry name" value="Triger factor/SurA peptide-binding domain-like"/>
    <property type="match status" value="1"/>
</dbReference>
<evidence type="ECO:0000256" key="3">
    <source>
        <dbReference type="ARBA" id="ARBA00006071"/>
    </source>
</evidence>
<evidence type="ECO:0000256" key="5">
    <source>
        <dbReference type="ARBA" id="ARBA00022729"/>
    </source>
</evidence>
<evidence type="ECO:0000256" key="9">
    <source>
        <dbReference type="ARBA" id="ARBA00023235"/>
    </source>
</evidence>
<feature type="domain" description="PpiC" evidence="14">
    <location>
        <begin position="137"/>
        <end position="227"/>
    </location>
</feature>
<evidence type="ECO:0000313" key="15">
    <source>
        <dbReference type="EMBL" id="SKB01197.1"/>
    </source>
</evidence>
<reference evidence="16" key="1">
    <citation type="submission" date="2017-02" db="EMBL/GenBank/DDBJ databases">
        <authorList>
            <person name="Varghese N."/>
            <person name="Submissions S."/>
        </authorList>
    </citation>
    <scope>NUCLEOTIDE SEQUENCE [LARGE SCALE GENOMIC DNA]</scope>
    <source>
        <strain evidence="16">DSM 23966</strain>
    </source>
</reference>
<dbReference type="SUPFAM" id="SSF54534">
    <property type="entry name" value="FKBP-like"/>
    <property type="match status" value="1"/>
</dbReference>
<evidence type="ECO:0000313" key="16">
    <source>
        <dbReference type="Proteomes" id="UP000190042"/>
    </source>
</evidence>
<keyword evidence="4 11" id="KW-1003">Cell membrane</keyword>
<evidence type="ECO:0000256" key="7">
    <source>
        <dbReference type="ARBA" id="ARBA00023136"/>
    </source>
</evidence>
<evidence type="ECO:0000256" key="10">
    <source>
        <dbReference type="ARBA" id="ARBA00023288"/>
    </source>
</evidence>
<evidence type="ECO:0000259" key="14">
    <source>
        <dbReference type="PROSITE" id="PS50198"/>
    </source>
</evidence>
<keyword evidence="8 11" id="KW-0564">Palmitate</keyword>
<dbReference type="PANTHER" id="PTHR47245:SF1">
    <property type="entry name" value="FOLDASE PROTEIN PRSA"/>
    <property type="match status" value="1"/>
</dbReference>
<evidence type="ECO:0000256" key="11">
    <source>
        <dbReference type="HAMAP-Rule" id="MF_01145"/>
    </source>
</evidence>
<dbReference type="HAMAP" id="MF_01145">
    <property type="entry name" value="Foldase_PrsA"/>
    <property type="match status" value="1"/>
</dbReference>
<keyword evidence="10 11" id="KW-0449">Lipoprotein</keyword>
<sequence>MKKKILAFTLAASVAALSACSGNGDSEVVMTSKAGDVTKEEFYKEMKDSVGEQALQMIVLEKVLEDKYKVDEKKVDEEFDKNKEQLGDNFEAFLAQQGQTPDSFKKMIRLNMLQEAALTDGIEVSDEELNKRIEESQSEINARHILVEDEETAKEVKEKLDKGEDFAKVAKEYSTDPGSKEEGGNLDWFGYGVMVPEFWNAAYDLEPGTISEPVQSEHGFHIIEVKEKRKKEDEKITDEKKDEIRQELLMEKADENELLTKVSDLVKAADVKIKDSDLKSALDLFKMEEQPADSEETPDVEEEQKDSKDAEAEGKEESK</sequence>
<keyword evidence="7 11" id="KW-0472">Membrane</keyword>
<dbReference type="GO" id="GO:0005886">
    <property type="term" value="C:plasma membrane"/>
    <property type="evidence" value="ECO:0007669"/>
    <property type="project" value="UniProtKB-SubCell"/>
</dbReference>
<dbReference type="Proteomes" id="UP000190042">
    <property type="component" value="Unassembled WGS sequence"/>
</dbReference>
<dbReference type="InterPro" id="IPR000297">
    <property type="entry name" value="PPIase_PpiC"/>
</dbReference>
<dbReference type="InterPro" id="IPR050245">
    <property type="entry name" value="PrsA_foldase"/>
</dbReference>
<feature type="compositionally biased region" description="Acidic residues" evidence="12">
    <location>
        <begin position="290"/>
        <end position="304"/>
    </location>
</feature>
<dbReference type="AlphaFoldDB" id="A0A1T4YH91"/>
<dbReference type="EMBL" id="FUYJ01000005">
    <property type="protein sequence ID" value="SKB01197.1"/>
    <property type="molecule type" value="Genomic_DNA"/>
</dbReference>
<organism evidence="15 16">
    <name type="scientific">Sporosarcina newyorkensis</name>
    <dbReference type="NCBI Taxonomy" id="759851"/>
    <lineage>
        <taxon>Bacteria</taxon>
        <taxon>Bacillati</taxon>
        <taxon>Bacillota</taxon>
        <taxon>Bacilli</taxon>
        <taxon>Bacillales</taxon>
        <taxon>Caryophanaceae</taxon>
        <taxon>Sporosarcina</taxon>
    </lineage>
</organism>
<feature type="compositionally biased region" description="Basic and acidic residues" evidence="12">
    <location>
        <begin position="305"/>
        <end position="319"/>
    </location>
</feature>
<evidence type="ECO:0000256" key="8">
    <source>
        <dbReference type="ARBA" id="ARBA00023139"/>
    </source>
</evidence>
<dbReference type="PROSITE" id="PS51257">
    <property type="entry name" value="PROKAR_LIPOPROTEIN"/>
    <property type="match status" value="1"/>
</dbReference>
<evidence type="ECO:0000256" key="12">
    <source>
        <dbReference type="SAM" id="MobiDB-lite"/>
    </source>
</evidence>
<keyword evidence="9 11" id="KW-0413">Isomerase</keyword>
<comment type="similarity">
    <text evidence="3 11">Belongs to the PrsA family.</text>
</comment>
<accession>A0A1T4YH91</accession>
<name>A0A1T4YH91_9BACL</name>
<evidence type="ECO:0000256" key="2">
    <source>
        <dbReference type="ARBA" id="ARBA00004193"/>
    </source>
</evidence>
<feature type="region of interest" description="Disordered" evidence="12">
    <location>
        <begin position="284"/>
        <end position="319"/>
    </location>
</feature>
<keyword evidence="16" id="KW-1185">Reference proteome</keyword>
<gene>
    <name evidence="11" type="primary">prsA</name>
    <name evidence="15" type="ORF">SAMN04244570_2617</name>
</gene>
<dbReference type="PROSITE" id="PS50198">
    <property type="entry name" value="PPIC_PPIASE_2"/>
    <property type="match status" value="1"/>
</dbReference>
<comment type="catalytic activity">
    <reaction evidence="1 11">
        <text>[protein]-peptidylproline (omega=180) = [protein]-peptidylproline (omega=0)</text>
        <dbReference type="Rhea" id="RHEA:16237"/>
        <dbReference type="Rhea" id="RHEA-COMP:10747"/>
        <dbReference type="Rhea" id="RHEA-COMP:10748"/>
        <dbReference type="ChEBI" id="CHEBI:83833"/>
        <dbReference type="ChEBI" id="CHEBI:83834"/>
        <dbReference type="EC" id="5.2.1.8"/>
    </reaction>
</comment>
<evidence type="ECO:0000256" key="13">
    <source>
        <dbReference type="SAM" id="SignalP"/>
    </source>
</evidence>
<dbReference type="RefSeq" id="WP_009498292.1">
    <property type="nucleotide sequence ID" value="NZ_FUYJ01000005.1"/>
</dbReference>
<dbReference type="Gene3D" id="3.10.50.40">
    <property type="match status" value="1"/>
</dbReference>
<dbReference type="InterPro" id="IPR023059">
    <property type="entry name" value="Foldase_PrsA"/>
</dbReference>
<comment type="function">
    <text evidence="11">Plays a major role in protein secretion by helping the post-translocational extracellular folding of several secreted proteins.</text>
</comment>
<evidence type="ECO:0000256" key="1">
    <source>
        <dbReference type="ARBA" id="ARBA00000971"/>
    </source>
</evidence>
<dbReference type="GO" id="GO:0003755">
    <property type="term" value="F:peptidyl-prolyl cis-trans isomerase activity"/>
    <property type="evidence" value="ECO:0007669"/>
    <property type="project" value="UniProtKB-UniRule"/>
</dbReference>
<dbReference type="Pfam" id="PF00639">
    <property type="entry name" value="Rotamase"/>
    <property type="match status" value="1"/>
</dbReference>
<comment type="subcellular location">
    <subcellularLocation>
        <location evidence="2 11">Cell membrane</location>
        <topology evidence="2 11">Lipid-anchor</topology>
    </subcellularLocation>
</comment>
<dbReference type="EC" id="5.2.1.8" evidence="11"/>
<feature type="chain" id="PRO_5038697885" description="Foldase protein PrsA" evidence="13">
    <location>
        <begin position="22"/>
        <end position="319"/>
    </location>
</feature>
<dbReference type="InterPro" id="IPR046357">
    <property type="entry name" value="PPIase_dom_sf"/>
</dbReference>
<keyword evidence="6 11" id="KW-0697">Rotamase</keyword>